<name>A0A0D4ZZH5_9SPHN</name>
<sequence>MARSRAALKGVSARLAQSWIFLSTKRGIPRYSVDENDPTCIIRRLDGQTARVPIVDRQFVEIK</sequence>
<reference evidence="1" key="1">
    <citation type="submission" date="2014-06" db="EMBL/GenBank/DDBJ databases">
        <title>Molecular and ecological studies on carbamate pesticide degrading bacteria isolated from agricultural soils.</title>
        <authorList>
            <person name="Kim D.-U."/>
            <person name="Ka J.-O."/>
        </authorList>
    </citation>
    <scope>NUCLEOTIDE SEQUENCE</scope>
    <source>
        <strain evidence="1">JE1</strain>
        <plasmid evidence="1">pJE1</plasmid>
    </source>
</reference>
<organism evidence="1">
    <name type="scientific">Sphingomonas sp. JE1</name>
    <dbReference type="NCBI Taxonomy" id="1628059"/>
    <lineage>
        <taxon>Bacteria</taxon>
        <taxon>Pseudomonadati</taxon>
        <taxon>Pseudomonadota</taxon>
        <taxon>Alphaproteobacteria</taxon>
        <taxon>Sphingomonadales</taxon>
        <taxon>Sphingomonadaceae</taxon>
        <taxon>Sphingomonas</taxon>
    </lineage>
</organism>
<dbReference type="AlphaFoldDB" id="A0A0D4ZZH5"/>
<geneLocation type="plasmid" evidence="1">
    <name>pJE1</name>
</geneLocation>
<proteinExistence type="predicted"/>
<gene>
    <name evidence="1" type="ORF">pJE1_235</name>
</gene>
<evidence type="ECO:0000313" key="1">
    <source>
        <dbReference type="EMBL" id="AJW29657.1"/>
    </source>
</evidence>
<protein>
    <submittedName>
        <fullName evidence="1">Uncharacterized protein</fullName>
    </submittedName>
</protein>
<keyword evidence="1" id="KW-0614">Plasmid</keyword>
<accession>A0A0D4ZZH5</accession>
<dbReference type="EMBL" id="KM017071">
    <property type="protein sequence ID" value="AJW29657.1"/>
    <property type="molecule type" value="Genomic_DNA"/>
</dbReference>